<evidence type="ECO:0000259" key="6">
    <source>
        <dbReference type="PROSITE" id="PS50949"/>
    </source>
</evidence>
<organism evidence="7 8">
    <name type="scientific">Asanoa hainanensis</name>
    <dbReference type="NCBI Taxonomy" id="560556"/>
    <lineage>
        <taxon>Bacteria</taxon>
        <taxon>Bacillati</taxon>
        <taxon>Actinomycetota</taxon>
        <taxon>Actinomycetes</taxon>
        <taxon>Micromonosporales</taxon>
        <taxon>Micromonosporaceae</taxon>
        <taxon>Asanoa</taxon>
    </lineage>
</organism>
<dbReference type="SMART" id="SM00530">
    <property type="entry name" value="HTH_XRE"/>
    <property type="match status" value="2"/>
</dbReference>
<keyword evidence="1" id="KW-0805">Transcription regulation</keyword>
<feature type="domain" description="HTH cro/C1-type" evidence="5">
    <location>
        <begin position="236"/>
        <end position="272"/>
    </location>
</feature>
<evidence type="ECO:0000256" key="3">
    <source>
        <dbReference type="ARBA" id="ARBA00023163"/>
    </source>
</evidence>
<sequence length="509" mass="55463">MVVDPRPAASCNGTPGANEHGTPDDGPSPGDGTAYLAWYTAHSGLCDDRPRPTVGQLLWIGRAASVQFALEPFPFWLLQIHSNWSTYDGWIWLDGDQLDDSGEVVLRRTIWVQLDGIRLAPAGHPGNRRAWRPAPPMRAQYQPRRTRWSAAPPRGRKDATAEAVETNPLPAAATPTSGDNRTIRKEHVHSRIAIAIAGGTPRRGRRPSYSRETGGPITLAGTVRNGEVLPWPPHAVAALRATTKMSRAELAACIGFTRRQVSHWERGSIQPSRLARVALTRLLRALGPADRHAFATLLYPPRQSGTDGGADRAAAPRPPGMSWNAEAISALRQVLELTCAGLGALISVSQPTVSRWENSLHQPETAHQQALDQVLAALPPDQRTRFFELAACPPHLRPRRPTPVPPVDVLQPLADDLRPLPLRIADQLADAITAGHYPPGTQMPTGERIAAHYGVSLATTSRAIRHLSRRGLIEVLPQRRTLVSPLGSVGVPGVKQDPIRLPHFPRQNR</sequence>
<keyword evidence="8" id="KW-1185">Reference proteome</keyword>
<dbReference type="EMBL" id="FZPH01000036">
    <property type="protein sequence ID" value="SNT66263.1"/>
    <property type="molecule type" value="Genomic_DNA"/>
</dbReference>
<gene>
    <name evidence="7" type="ORF">SAMN05421812_13610</name>
</gene>
<dbReference type="GO" id="GO:0003677">
    <property type="term" value="F:DNA binding"/>
    <property type="evidence" value="ECO:0007669"/>
    <property type="project" value="UniProtKB-KW"/>
</dbReference>
<evidence type="ECO:0000259" key="5">
    <source>
        <dbReference type="PROSITE" id="PS50943"/>
    </source>
</evidence>
<dbReference type="Pfam" id="PF00392">
    <property type="entry name" value="GntR"/>
    <property type="match status" value="1"/>
</dbReference>
<dbReference type="GO" id="GO:0003700">
    <property type="term" value="F:DNA-binding transcription factor activity"/>
    <property type="evidence" value="ECO:0007669"/>
    <property type="project" value="InterPro"/>
</dbReference>
<feature type="domain" description="HTH gntR-type" evidence="6">
    <location>
        <begin position="418"/>
        <end position="486"/>
    </location>
</feature>
<evidence type="ECO:0000256" key="1">
    <source>
        <dbReference type="ARBA" id="ARBA00023015"/>
    </source>
</evidence>
<reference evidence="7 8" key="1">
    <citation type="submission" date="2017-06" db="EMBL/GenBank/DDBJ databases">
        <authorList>
            <person name="Kim H.J."/>
            <person name="Triplett B.A."/>
        </authorList>
    </citation>
    <scope>NUCLEOTIDE SEQUENCE [LARGE SCALE GENOMIC DNA]</scope>
    <source>
        <strain evidence="7 8">CGMCC 4.5593</strain>
    </source>
</reference>
<keyword evidence="2" id="KW-0238">DNA-binding</keyword>
<evidence type="ECO:0000256" key="4">
    <source>
        <dbReference type="SAM" id="MobiDB-lite"/>
    </source>
</evidence>
<evidence type="ECO:0000256" key="2">
    <source>
        <dbReference type="ARBA" id="ARBA00023125"/>
    </source>
</evidence>
<dbReference type="PANTHER" id="PTHR43537">
    <property type="entry name" value="TRANSCRIPTIONAL REGULATOR, GNTR FAMILY"/>
    <property type="match status" value="1"/>
</dbReference>
<dbReference type="InterPro" id="IPR000524">
    <property type="entry name" value="Tscrpt_reg_HTH_GntR"/>
</dbReference>
<protein>
    <submittedName>
        <fullName evidence="7">Helix-turn-helix domain-containing protein</fullName>
    </submittedName>
</protein>
<dbReference type="InterPro" id="IPR010982">
    <property type="entry name" value="Lambda_DNA-bd_dom_sf"/>
</dbReference>
<dbReference type="InterPro" id="IPR036388">
    <property type="entry name" value="WH-like_DNA-bd_sf"/>
</dbReference>
<dbReference type="SUPFAM" id="SSF46785">
    <property type="entry name" value="Winged helix' DNA-binding domain"/>
    <property type="match status" value="1"/>
</dbReference>
<evidence type="ECO:0000313" key="7">
    <source>
        <dbReference type="EMBL" id="SNT66263.1"/>
    </source>
</evidence>
<evidence type="ECO:0000313" key="8">
    <source>
        <dbReference type="Proteomes" id="UP000198362"/>
    </source>
</evidence>
<feature type="region of interest" description="Disordered" evidence="4">
    <location>
        <begin position="1"/>
        <end position="31"/>
    </location>
</feature>
<dbReference type="OrthoDB" id="8584262at2"/>
<dbReference type="CDD" id="cd07377">
    <property type="entry name" value="WHTH_GntR"/>
    <property type="match status" value="1"/>
</dbReference>
<dbReference type="PROSITE" id="PS50949">
    <property type="entry name" value="HTH_GNTR"/>
    <property type="match status" value="1"/>
</dbReference>
<keyword evidence="3" id="KW-0804">Transcription</keyword>
<dbReference type="SMART" id="SM00345">
    <property type="entry name" value="HTH_GNTR"/>
    <property type="match status" value="1"/>
</dbReference>
<dbReference type="PANTHER" id="PTHR43537:SF5">
    <property type="entry name" value="UXU OPERON TRANSCRIPTIONAL REGULATOR"/>
    <property type="match status" value="1"/>
</dbReference>
<dbReference type="InterPro" id="IPR036390">
    <property type="entry name" value="WH_DNA-bd_sf"/>
</dbReference>
<dbReference type="PROSITE" id="PS50943">
    <property type="entry name" value="HTH_CROC1"/>
    <property type="match status" value="1"/>
</dbReference>
<dbReference type="CDD" id="cd00093">
    <property type="entry name" value="HTH_XRE"/>
    <property type="match status" value="1"/>
</dbReference>
<name>A0A239PGQ9_9ACTN</name>
<accession>A0A239PGQ9</accession>
<dbReference type="Gene3D" id="1.10.260.40">
    <property type="entry name" value="lambda repressor-like DNA-binding domains"/>
    <property type="match status" value="2"/>
</dbReference>
<dbReference type="Gene3D" id="1.10.10.10">
    <property type="entry name" value="Winged helix-like DNA-binding domain superfamily/Winged helix DNA-binding domain"/>
    <property type="match status" value="1"/>
</dbReference>
<dbReference type="InterPro" id="IPR001387">
    <property type="entry name" value="Cro/C1-type_HTH"/>
</dbReference>
<proteinExistence type="predicted"/>
<dbReference type="RefSeq" id="WP_144023008.1">
    <property type="nucleotide sequence ID" value="NZ_FZPH01000036.1"/>
</dbReference>
<dbReference type="Proteomes" id="UP000198362">
    <property type="component" value="Unassembled WGS sequence"/>
</dbReference>
<dbReference type="SUPFAM" id="SSF47413">
    <property type="entry name" value="lambda repressor-like DNA-binding domains"/>
    <property type="match status" value="2"/>
</dbReference>
<dbReference type="AlphaFoldDB" id="A0A239PGQ9"/>
<feature type="region of interest" description="Disordered" evidence="4">
    <location>
        <begin position="125"/>
        <end position="180"/>
    </location>
</feature>